<evidence type="ECO:0000256" key="4">
    <source>
        <dbReference type="ARBA" id="ARBA00023136"/>
    </source>
</evidence>
<dbReference type="GO" id="GO:0005524">
    <property type="term" value="F:ATP binding"/>
    <property type="evidence" value="ECO:0007669"/>
    <property type="project" value="InterPro"/>
</dbReference>
<evidence type="ECO:0000256" key="5">
    <source>
        <dbReference type="ARBA" id="ARBA00049360"/>
    </source>
</evidence>
<protein>
    <recommendedName>
        <fullName evidence="7">Cation-transporting P-type ATPase C-terminal domain-containing protein</fullName>
    </recommendedName>
</protein>
<evidence type="ECO:0000259" key="7">
    <source>
        <dbReference type="Pfam" id="PF00689"/>
    </source>
</evidence>
<feature type="domain" description="Cation-transporting P-type ATPase C-terminal" evidence="7">
    <location>
        <begin position="160"/>
        <end position="254"/>
    </location>
</feature>
<dbReference type="STRING" id="1428652.BIV24_11745"/>
<dbReference type="InterPro" id="IPR036412">
    <property type="entry name" value="HAD-like_sf"/>
</dbReference>
<keyword evidence="4 6" id="KW-0472">Membrane</keyword>
<dbReference type="EMBL" id="MLYP01000030">
    <property type="protein sequence ID" value="OIJ93639.1"/>
    <property type="molecule type" value="Genomic_DNA"/>
</dbReference>
<evidence type="ECO:0000256" key="2">
    <source>
        <dbReference type="ARBA" id="ARBA00022692"/>
    </source>
</evidence>
<dbReference type="InterPro" id="IPR023214">
    <property type="entry name" value="HAD_sf"/>
</dbReference>
<feature type="transmembrane region" description="Helical" evidence="6">
    <location>
        <begin position="212"/>
        <end position="233"/>
    </location>
</feature>
<organism evidence="8 9">
    <name type="scientific">Streptomyces colonosanans</name>
    <dbReference type="NCBI Taxonomy" id="1428652"/>
    <lineage>
        <taxon>Bacteria</taxon>
        <taxon>Bacillati</taxon>
        <taxon>Actinomycetota</taxon>
        <taxon>Actinomycetes</taxon>
        <taxon>Kitasatosporales</taxon>
        <taxon>Streptomycetaceae</taxon>
        <taxon>Streptomyces</taxon>
    </lineage>
</organism>
<dbReference type="SUPFAM" id="SSF81665">
    <property type="entry name" value="Calcium ATPase, transmembrane domain M"/>
    <property type="match status" value="1"/>
</dbReference>
<dbReference type="PRINTS" id="PR00119">
    <property type="entry name" value="CATATPASE"/>
</dbReference>
<dbReference type="GO" id="GO:0016020">
    <property type="term" value="C:membrane"/>
    <property type="evidence" value="ECO:0007669"/>
    <property type="project" value="UniProtKB-SubCell"/>
</dbReference>
<proteinExistence type="predicted"/>
<keyword evidence="3 6" id="KW-1133">Transmembrane helix</keyword>
<comment type="caution">
    <text evidence="8">The sequence shown here is derived from an EMBL/GenBank/DDBJ whole genome shotgun (WGS) entry which is preliminary data.</text>
</comment>
<keyword evidence="2 6" id="KW-0812">Transmembrane</keyword>
<sequence>MHVVEALQTAGRVVAMVGDGANDAAAIRAADIGVGIAVHGSAASRNAADLVIASDDLSMLVDAVAGGRALWRSRRGQRPDRRQCRRDRLFGPGHTTVRQLLSTRQILLVNLLTGMFLVMAASVTLRDESSEGQADGESVLGGTTPVGVAALGDPPARQIRHRGIVTTLGVTTAWLIGAVTPGSARRTSTMALCGVVGAQLTQTMTGRRHSPLVPATALGSAVVLIGLIDTPLVSQFFGCTPLGPVAWAGVAIAMGIAALGPRLEQLAQPLVHQEG</sequence>
<evidence type="ECO:0000256" key="1">
    <source>
        <dbReference type="ARBA" id="ARBA00004370"/>
    </source>
</evidence>
<feature type="transmembrane region" description="Helical" evidence="6">
    <location>
        <begin position="245"/>
        <end position="263"/>
    </location>
</feature>
<accession>A0A1S2PIL8</accession>
<dbReference type="Gene3D" id="3.40.50.1000">
    <property type="entry name" value="HAD superfamily/HAD-like"/>
    <property type="match status" value="1"/>
</dbReference>
<gene>
    <name evidence="8" type="ORF">BIV24_11745</name>
</gene>
<dbReference type="Proteomes" id="UP000179935">
    <property type="component" value="Unassembled WGS sequence"/>
</dbReference>
<dbReference type="GO" id="GO:0016887">
    <property type="term" value="F:ATP hydrolysis activity"/>
    <property type="evidence" value="ECO:0007669"/>
    <property type="project" value="InterPro"/>
</dbReference>
<dbReference type="InterPro" id="IPR006068">
    <property type="entry name" value="ATPase_P-typ_cation-transptr_C"/>
</dbReference>
<evidence type="ECO:0000256" key="3">
    <source>
        <dbReference type="ARBA" id="ARBA00022989"/>
    </source>
</evidence>
<feature type="transmembrane region" description="Helical" evidence="6">
    <location>
        <begin position="106"/>
        <end position="125"/>
    </location>
</feature>
<evidence type="ECO:0000256" key="6">
    <source>
        <dbReference type="SAM" id="Phobius"/>
    </source>
</evidence>
<comment type="subcellular location">
    <subcellularLocation>
        <location evidence="1">Membrane</location>
    </subcellularLocation>
</comment>
<dbReference type="PRINTS" id="PR00120">
    <property type="entry name" value="HATPASE"/>
</dbReference>
<dbReference type="AlphaFoldDB" id="A0A1S2PIL8"/>
<dbReference type="InterPro" id="IPR001757">
    <property type="entry name" value="P_typ_ATPase"/>
</dbReference>
<keyword evidence="9" id="KW-1185">Reference proteome</keyword>
<evidence type="ECO:0000313" key="9">
    <source>
        <dbReference type="Proteomes" id="UP000179935"/>
    </source>
</evidence>
<evidence type="ECO:0000313" key="8">
    <source>
        <dbReference type="EMBL" id="OIJ93639.1"/>
    </source>
</evidence>
<dbReference type="PANTHER" id="PTHR42861">
    <property type="entry name" value="CALCIUM-TRANSPORTING ATPASE"/>
    <property type="match status" value="1"/>
</dbReference>
<dbReference type="SUPFAM" id="SSF56784">
    <property type="entry name" value="HAD-like"/>
    <property type="match status" value="1"/>
</dbReference>
<reference evidence="8 9" key="1">
    <citation type="submission" date="2016-10" db="EMBL/GenBank/DDBJ databases">
        <title>Genome sequence of Streptomyces sp. MUSC 93.</title>
        <authorList>
            <person name="Lee L.-H."/>
            <person name="Ser H.-L."/>
            <person name="Law J.W.-F."/>
        </authorList>
    </citation>
    <scope>NUCLEOTIDE SEQUENCE [LARGE SCALE GENOMIC DNA]</scope>
    <source>
        <strain evidence="8 9">MUSC 93</strain>
    </source>
</reference>
<name>A0A1S2PIL8_9ACTN</name>
<comment type="catalytic activity">
    <reaction evidence="5">
        <text>ATP + H2O = ADP + phosphate + H(+)</text>
        <dbReference type="Rhea" id="RHEA:13065"/>
        <dbReference type="ChEBI" id="CHEBI:15377"/>
        <dbReference type="ChEBI" id="CHEBI:15378"/>
        <dbReference type="ChEBI" id="CHEBI:30616"/>
        <dbReference type="ChEBI" id="CHEBI:43474"/>
        <dbReference type="ChEBI" id="CHEBI:456216"/>
    </reaction>
</comment>
<dbReference type="Pfam" id="PF00689">
    <property type="entry name" value="Cation_ATPase_C"/>
    <property type="match status" value="1"/>
</dbReference>
<dbReference type="InterPro" id="IPR023298">
    <property type="entry name" value="ATPase_P-typ_TM_dom_sf"/>
</dbReference>